<keyword evidence="2" id="KW-0732">Signal</keyword>
<protein>
    <submittedName>
        <fullName evidence="4">Sialate O-acetylesterase</fullName>
        <ecNumber evidence="4">3.1.1.53</ecNumber>
    </submittedName>
</protein>
<dbReference type="InterPro" id="IPR005181">
    <property type="entry name" value="SASA"/>
</dbReference>
<dbReference type="KEGG" id="cpi:Cpin_4857"/>
<accession>A0A979G7P4</accession>
<dbReference type="AlphaFoldDB" id="A0A979G7P4"/>
<gene>
    <name evidence="4" type="ordered locus">Cpin_4857</name>
</gene>
<feature type="domain" description="Sialate O-acetylesterase" evidence="3">
    <location>
        <begin position="106"/>
        <end position="359"/>
    </location>
</feature>
<dbReference type="PANTHER" id="PTHR22901:SF0">
    <property type="entry name" value="SIALATE O-ACETYLESTERASE"/>
    <property type="match status" value="1"/>
</dbReference>
<dbReference type="InterPro" id="IPR039329">
    <property type="entry name" value="SIAE"/>
</dbReference>
<dbReference type="SUPFAM" id="SSF52266">
    <property type="entry name" value="SGNH hydrolase"/>
    <property type="match status" value="1"/>
</dbReference>
<organism evidence="4 5">
    <name type="scientific">Chitinophaga pinensis (strain ATCC 43595 / DSM 2588 / LMG 13176 / NBRC 15968 / NCIMB 11800 / UQM 2034)</name>
    <dbReference type="NCBI Taxonomy" id="485918"/>
    <lineage>
        <taxon>Bacteria</taxon>
        <taxon>Pseudomonadati</taxon>
        <taxon>Bacteroidota</taxon>
        <taxon>Chitinophagia</taxon>
        <taxon>Chitinophagales</taxon>
        <taxon>Chitinophagaceae</taxon>
        <taxon>Chitinophaga</taxon>
    </lineage>
</organism>
<evidence type="ECO:0000313" key="4">
    <source>
        <dbReference type="EMBL" id="ACU62291.1"/>
    </source>
</evidence>
<dbReference type="GO" id="GO:0005975">
    <property type="term" value="P:carbohydrate metabolic process"/>
    <property type="evidence" value="ECO:0007669"/>
    <property type="project" value="TreeGrafter"/>
</dbReference>
<keyword evidence="1 4" id="KW-0378">Hydrolase</keyword>
<proteinExistence type="predicted"/>
<dbReference type="EC" id="3.1.1.53" evidence="4"/>
<dbReference type="OrthoDB" id="9816001at2"/>
<reference evidence="4 5" key="2">
    <citation type="journal article" date="2010" name="Stand. Genomic Sci.">
        <title>Complete genome sequence of Chitinophaga pinensis type strain (UQM 2034).</title>
        <authorList>
            <person name="Glavina Del Rio T."/>
            <person name="Abt B."/>
            <person name="Spring S."/>
            <person name="Lapidus A."/>
            <person name="Nolan M."/>
            <person name="Tice H."/>
            <person name="Copeland A."/>
            <person name="Cheng J.F."/>
            <person name="Chen F."/>
            <person name="Bruce D."/>
            <person name="Goodwin L."/>
            <person name="Pitluck S."/>
            <person name="Ivanova N."/>
            <person name="Mavromatis K."/>
            <person name="Mikhailova N."/>
            <person name="Pati A."/>
            <person name="Chen A."/>
            <person name="Palaniappan K."/>
            <person name="Land M."/>
            <person name="Hauser L."/>
            <person name="Chang Y.J."/>
            <person name="Jeffries C.D."/>
            <person name="Chain P."/>
            <person name="Saunders E."/>
            <person name="Detter J.C."/>
            <person name="Brettin T."/>
            <person name="Rohde M."/>
            <person name="Goker M."/>
            <person name="Bristow J."/>
            <person name="Eisen J.A."/>
            <person name="Markowitz V."/>
            <person name="Hugenholtz P."/>
            <person name="Kyrpides N.C."/>
            <person name="Klenk H.P."/>
            <person name="Lucas S."/>
        </authorList>
    </citation>
    <scope>NUCLEOTIDE SEQUENCE [LARGE SCALE GENOMIC DNA]</scope>
    <source>
        <strain evidence="5">ATCC 43595 / DSM 2588 / LMG 13176 / NBRC 15968 / NCIMB 11800 / UQM 2034</strain>
    </source>
</reference>
<name>A0A979G7P4_CHIPD</name>
<dbReference type="Gene3D" id="3.40.50.1110">
    <property type="entry name" value="SGNH hydrolase"/>
    <property type="match status" value="1"/>
</dbReference>
<feature type="chain" id="PRO_5037768113" evidence="2">
    <location>
        <begin position="24"/>
        <end position="469"/>
    </location>
</feature>
<sequence length="469" mass="51720">MTNMNCFNLTCALLLALPLALKATVKPHSLFTDHMVLQKGVPVPVWGEAADGEQVSVSFNGQEVSTVAKNGKWMVKLNPLPYITTPATMTIKGTNTVSISDVLVGEVWVCSGQSNMERQLGPRPPQLPITNWEQERDKANYPLIREYYVPLKYSAEKIPDVHQQWTVCSPQTAADFSAVGYFFTSELYKKLKIPVGFIFTAYGGTPAEDWTSEEALNSDPALADFSKNYDNIKYGYMPQGKKKSGLYNGMIYPILPYAVKGVAWYQGEANNELPGIYPAILSNMIRNWRTDFGQGDIPFLIVQIAPYKDMTPEIREAQLLVTKQVKNTALIVTTDCGDPKDIHPSNKRPVGERLATAAIGMVYQQPGEYAGPVYEGYEVKGHEIIVYFSHTGEGLKTKANTALKGFTIAGADKQFQPAKAVIQGNSIIVSRKGLKDPVAVRYGWANVPDVNLYNSADLPASPFRTDTGK</sequence>
<dbReference type="EMBL" id="CP001699">
    <property type="protein sequence ID" value="ACU62291.1"/>
    <property type="molecule type" value="Genomic_DNA"/>
</dbReference>
<feature type="signal peptide" evidence="2">
    <location>
        <begin position="1"/>
        <end position="23"/>
    </location>
</feature>
<evidence type="ECO:0000313" key="5">
    <source>
        <dbReference type="Proteomes" id="UP000002215"/>
    </source>
</evidence>
<dbReference type="Proteomes" id="UP000002215">
    <property type="component" value="Chromosome"/>
</dbReference>
<dbReference type="Pfam" id="PF03629">
    <property type="entry name" value="SASA"/>
    <property type="match status" value="1"/>
</dbReference>
<dbReference type="InterPro" id="IPR036514">
    <property type="entry name" value="SGNH_hydro_sf"/>
</dbReference>
<evidence type="ECO:0000259" key="3">
    <source>
        <dbReference type="Pfam" id="PF03629"/>
    </source>
</evidence>
<evidence type="ECO:0000256" key="1">
    <source>
        <dbReference type="ARBA" id="ARBA00022801"/>
    </source>
</evidence>
<dbReference type="GO" id="GO:0001681">
    <property type="term" value="F:sialate O-acetylesterase activity"/>
    <property type="evidence" value="ECO:0007669"/>
    <property type="project" value="UniProtKB-EC"/>
</dbReference>
<reference evidence="5" key="1">
    <citation type="submission" date="2009-08" db="EMBL/GenBank/DDBJ databases">
        <title>The complete genome of Chitinophaga pinensis DSM 2588.</title>
        <authorList>
            <consortium name="US DOE Joint Genome Institute (JGI-PGF)"/>
            <person name="Lucas S."/>
            <person name="Copeland A."/>
            <person name="Lapidus A."/>
            <person name="Glavina del Rio T."/>
            <person name="Dalin E."/>
            <person name="Tice H."/>
            <person name="Bruce D."/>
            <person name="Goodwin L."/>
            <person name="Pitluck S."/>
            <person name="Kyrpides N."/>
            <person name="Mavromatis K."/>
            <person name="Ivanova N."/>
            <person name="Mikhailova N."/>
            <person name="Sims D."/>
            <person name="Meinche L."/>
            <person name="Brettin T."/>
            <person name="Detter J.C."/>
            <person name="Han C."/>
            <person name="Larimer F."/>
            <person name="Land M."/>
            <person name="Hauser L."/>
            <person name="Markowitz V."/>
            <person name="Cheng J.-F."/>
            <person name="Hugenholtz P."/>
            <person name="Woyke T."/>
            <person name="Wu D."/>
            <person name="Spring S."/>
            <person name="Klenk H.-P."/>
            <person name="Eisen J.A."/>
        </authorList>
    </citation>
    <scope>NUCLEOTIDE SEQUENCE [LARGE SCALE GENOMIC DNA]</scope>
    <source>
        <strain evidence="5">ATCC 43595 / DSM 2588 / LMG 13176 / NBRC 15968 / NCIMB 11800 / UQM 2034</strain>
    </source>
</reference>
<dbReference type="PANTHER" id="PTHR22901">
    <property type="entry name" value="SIALATE O-ACETYLESTERASE"/>
    <property type="match status" value="1"/>
</dbReference>
<evidence type="ECO:0000256" key="2">
    <source>
        <dbReference type="SAM" id="SignalP"/>
    </source>
</evidence>